<evidence type="ECO:0000313" key="8">
    <source>
        <dbReference type="EMBL" id="MBB5998441.1"/>
    </source>
</evidence>
<evidence type="ECO:0000256" key="4">
    <source>
        <dbReference type="ARBA" id="ARBA00022989"/>
    </source>
</evidence>
<protein>
    <recommendedName>
        <fullName evidence="7">Type II secretion system protein GspF domain-containing protein</fullName>
    </recommendedName>
</protein>
<dbReference type="InterPro" id="IPR018076">
    <property type="entry name" value="T2SS_GspF_dom"/>
</dbReference>
<evidence type="ECO:0000313" key="9">
    <source>
        <dbReference type="Proteomes" id="UP000578077"/>
    </source>
</evidence>
<dbReference type="PANTHER" id="PTHR35007">
    <property type="entry name" value="INTEGRAL MEMBRANE PROTEIN-RELATED"/>
    <property type="match status" value="1"/>
</dbReference>
<feature type="transmembrane region" description="Helical" evidence="6">
    <location>
        <begin position="118"/>
        <end position="137"/>
    </location>
</feature>
<comment type="subcellular location">
    <subcellularLocation>
        <location evidence="1">Cell membrane</location>
        <topology evidence="1">Multi-pass membrane protein</topology>
    </subcellularLocation>
</comment>
<evidence type="ECO:0000256" key="5">
    <source>
        <dbReference type="ARBA" id="ARBA00023136"/>
    </source>
</evidence>
<evidence type="ECO:0000256" key="6">
    <source>
        <dbReference type="SAM" id="Phobius"/>
    </source>
</evidence>
<dbReference type="EMBL" id="JACHLY010000001">
    <property type="protein sequence ID" value="MBB5998441.1"/>
    <property type="molecule type" value="Genomic_DNA"/>
</dbReference>
<comment type="caution">
    <text evidence="8">The sequence shown here is derived from an EMBL/GenBank/DDBJ whole genome shotgun (WGS) entry which is preliminary data.</text>
</comment>
<reference evidence="8 9" key="1">
    <citation type="submission" date="2020-08" db="EMBL/GenBank/DDBJ databases">
        <title>Sequencing the genomes of 1000 actinobacteria strains.</title>
        <authorList>
            <person name="Klenk H.-P."/>
        </authorList>
    </citation>
    <scope>NUCLEOTIDE SEQUENCE [LARGE SCALE GENOMIC DNA]</scope>
    <source>
        <strain evidence="8 9">DSM 44593</strain>
    </source>
</reference>
<evidence type="ECO:0000256" key="2">
    <source>
        <dbReference type="ARBA" id="ARBA00022475"/>
    </source>
</evidence>
<dbReference type="AlphaFoldDB" id="A0A841EG93"/>
<keyword evidence="5 6" id="KW-0472">Membrane</keyword>
<evidence type="ECO:0000256" key="3">
    <source>
        <dbReference type="ARBA" id="ARBA00022692"/>
    </source>
</evidence>
<organism evidence="8 9">
    <name type="scientific">Streptomonospora salina</name>
    <dbReference type="NCBI Taxonomy" id="104205"/>
    <lineage>
        <taxon>Bacteria</taxon>
        <taxon>Bacillati</taxon>
        <taxon>Actinomycetota</taxon>
        <taxon>Actinomycetes</taxon>
        <taxon>Streptosporangiales</taxon>
        <taxon>Nocardiopsidaceae</taxon>
        <taxon>Streptomonospora</taxon>
    </lineage>
</organism>
<name>A0A841EG93_9ACTN</name>
<gene>
    <name evidence="8" type="ORF">HNR25_002192</name>
</gene>
<evidence type="ECO:0000256" key="1">
    <source>
        <dbReference type="ARBA" id="ARBA00004651"/>
    </source>
</evidence>
<accession>A0A841EG93</accession>
<evidence type="ECO:0000259" key="7">
    <source>
        <dbReference type="Pfam" id="PF00482"/>
    </source>
</evidence>
<dbReference type="RefSeq" id="WP_184634669.1">
    <property type="nucleotide sequence ID" value="NZ_BAABKT010000014.1"/>
</dbReference>
<proteinExistence type="predicted"/>
<feature type="domain" description="Type II secretion system protein GspF" evidence="7">
    <location>
        <begin position="160"/>
        <end position="283"/>
    </location>
</feature>
<dbReference type="Pfam" id="PF00482">
    <property type="entry name" value="T2SSF"/>
    <property type="match status" value="1"/>
</dbReference>
<dbReference type="GO" id="GO:0005886">
    <property type="term" value="C:plasma membrane"/>
    <property type="evidence" value="ECO:0007669"/>
    <property type="project" value="UniProtKB-SubCell"/>
</dbReference>
<dbReference type="Proteomes" id="UP000578077">
    <property type="component" value="Unassembled WGS sequence"/>
</dbReference>
<keyword evidence="3 6" id="KW-0812">Transmembrane</keyword>
<feature type="transmembrane region" description="Helical" evidence="6">
    <location>
        <begin position="267"/>
        <end position="289"/>
    </location>
</feature>
<keyword evidence="2" id="KW-1003">Cell membrane</keyword>
<keyword evidence="9" id="KW-1185">Reference proteome</keyword>
<keyword evidence="4 6" id="KW-1133">Transmembrane helix</keyword>
<sequence length="292" mass="29495">MSAVAAGIAGAALGAGVWMLARARRRPSLAELLNPSTPRQPAAAHGGPAARLGSKGAAWLARLGLPRHRLRADLALCDSSTEAYLAEKATAVAAAIAVPVVLAGLDTALGAGLAPPTLLAVSAGCAGACWMAPDLAVRTQARRRRAELRTATSVLADLSVIALAGGAGVAGALTQAARPGRGWACEQIRTALHTSAVRQQPAWSALAHLADTTGVAELGELAASLQLAGADGARVRASIASKATALRTAERAAAEARTAARTERMTLPVTVLVLGFMVLIGYPALVHVVTGF</sequence>
<dbReference type="PANTHER" id="PTHR35007:SF1">
    <property type="entry name" value="PILUS ASSEMBLY PROTEIN"/>
    <property type="match status" value="1"/>
</dbReference>